<dbReference type="Proteomes" id="UP000486602">
    <property type="component" value="Unassembled WGS sequence"/>
</dbReference>
<sequence>MLKKRFIISWFLSSILMFGLGMFWHGVLLNDLKFIPSPHTLFYSLAVLAYIVIGFALTFVFTYLSMGIGIKLKGSLMGVALGFFIYLIAFVFGVSFKGAGTQHIVVDFLWQMIEQGAGGGAVGTVYMLARRRDQVFGD</sequence>
<dbReference type="EMBL" id="JAAGVY010000008">
    <property type="protein sequence ID" value="NEN23186.1"/>
    <property type="molecule type" value="Genomic_DNA"/>
</dbReference>
<feature type="transmembrane region" description="Helical" evidence="1">
    <location>
        <begin position="7"/>
        <end position="29"/>
    </location>
</feature>
<keyword evidence="1" id="KW-0472">Membrane</keyword>
<keyword evidence="3" id="KW-1185">Reference proteome</keyword>
<evidence type="ECO:0008006" key="4">
    <source>
        <dbReference type="Google" id="ProtNLM"/>
    </source>
</evidence>
<keyword evidence="1" id="KW-1133">Transmembrane helix</keyword>
<feature type="transmembrane region" description="Helical" evidence="1">
    <location>
        <begin position="41"/>
        <end position="64"/>
    </location>
</feature>
<reference evidence="2 3" key="1">
    <citation type="submission" date="2020-02" db="EMBL/GenBank/DDBJ databases">
        <title>Out from the shadows clarifying the taxonomy of the family Cryomorphaceae and related taxa by utilizing the GTDB taxonomic framework.</title>
        <authorList>
            <person name="Bowman J.P."/>
        </authorList>
    </citation>
    <scope>NUCLEOTIDE SEQUENCE [LARGE SCALE GENOMIC DNA]</scope>
    <source>
        <strain evidence="2 3">QSSC 1-22</strain>
    </source>
</reference>
<proteinExistence type="predicted"/>
<dbReference type="AlphaFoldDB" id="A0A7K3WNH9"/>
<evidence type="ECO:0000256" key="1">
    <source>
        <dbReference type="SAM" id="Phobius"/>
    </source>
</evidence>
<feature type="transmembrane region" description="Helical" evidence="1">
    <location>
        <begin position="76"/>
        <end position="96"/>
    </location>
</feature>
<keyword evidence="1" id="KW-0812">Transmembrane</keyword>
<accession>A0A7K3WNH9</accession>
<gene>
    <name evidence="2" type="ORF">G3O08_06695</name>
</gene>
<evidence type="ECO:0000313" key="3">
    <source>
        <dbReference type="Proteomes" id="UP000486602"/>
    </source>
</evidence>
<dbReference type="RefSeq" id="WP_163284143.1">
    <property type="nucleotide sequence ID" value="NZ_JAAGVY010000008.1"/>
</dbReference>
<organism evidence="2 3">
    <name type="scientific">Cryomorpha ignava</name>
    <dbReference type="NCBI Taxonomy" id="101383"/>
    <lineage>
        <taxon>Bacteria</taxon>
        <taxon>Pseudomonadati</taxon>
        <taxon>Bacteroidota</taxon>
        <taxon>Flavobacteriia</taxon>
        <taxon>Flavobacteriales</taxon>
        <taxon>Cryomorphaceae</taxon>
        <taxon>Cryomorpha</taxon>
    </lineage>
</organism>
<comment type="caution">
    <text evidence="2">The sequence shown here is derived from an EMBL/GenBank/DDBJ whole genome shotgun (WGS) entry which is preliminary data.</text>
</comment>
<feature type="transmembrane region" description="Helical" evidence="1">
    <location>
        <begin position="108"/>
        <end position="129"/>
    </location>
</feature>
<name>A0A7K3WNH9_9FLAO</name>
<protein>
    <recommendedName>
        <fullName evidence="4">DUF1761 domain-containing protein</fullName>
    </recommendedName>
</protein>
<evidence type="ECO:0000313" key="2">
    <source>
        <dbReference type="EMBL" id="NEN23186.1"/>
    </source>
</evidence>